<dbReference type="EMBL" id="CP054836">
    <property type="protein sequence ID" value="QKV17690.1"/>
    <property type="molecule type" value="Genomic_DNA"/>
</dbReference>
<dbReference type="Pfam" id="PF00149">
    <property type="entry name" value="Metallophos"/>
    <property type="match status" value="1"/>
</dbReference>
<name>A0A6N1V9T4_9HYPH</name>
<evidence type="ECO:0000259" key="1">
    <source>
        <dbReference type="Pfam" id="PF00149"/>
    </source>
</evidence>
<dbReference type="InterPro" id="IPR029052">
    <property type="entry name" value="Metallo-depent_PP-like"/>
</dbReference>
<accession>A0A6N1V9T4</accession>
<dbReference type="GO" id="GO:0008803">
    <property type="term" value="F:bis(5'-nucleosyl)-tetraphosphatase (symmetrical) activity"/>
    <property type="evidence" value="ECO:0007669"/>
    <property type="project" value="TreeGrafter"/>
</dbReference>
<dbReference type="InterPro" id="IPR004843">
    <property type="entry name" value="Calcineurin-like_PHP"/>
</dbReference>
<feature type="domain" description="Calcineurin-like phosphoesterase" evidence="1">
    <location>
        <begin position="5"/>
        <end position="192"/>
    </location>
</feature>
<dbReference type="Gene3D" id="3.60.21.10">
    <property type="match status" value="1"/>
</dbReference>
<gene>
    <name evidence="2" type="ORF">HTY61_04000</name>
</gene>
<dbReference type="SUPFAM" id="SSF56300">
    <property type="entry name" value="Metallo-dependent phosphatases"/>
    <property type="match status" value="1"/>
</dbReference>
<dbReference type="PANTHER" id="PTHR42850:SF4">
    <property type="entry name" value="ZINC-DEPENDENT ENDOPOLYPHOSPHATASE"/>
    <property type="match status" value="1"/>
</dbReference>
<dbReference type="KEGG" id="orm:HTY61_04000"/>
<keyword evidence="3" id="KW-1185">Reference proteome</keyword>
<dbReference type="GO" id="GO:0005737">
    <property type="term" value="C:cytoplasm"/>
    <property type="evidence" value="ECO:0007669"/>
    <property type="project" value="TreeGrafter"/>
</dbReference>
<protein>
    <submittedName>
        <fullName evidence="2">Serine/threonine protein phosphatase</fullName>
    </submittedName>
</protein>
<dbReference type="InterPro" id="IPR050126">
    <property type="entry name" value="Ap4A_hydrolase"/>
</dbReference>
<organism evidence="2 3">
    <name type="scientific">Oricola thermophila</name>
    <dbReference type="NCBI Taxonomy" id="2742145"/>
    <lineage>
        <taxon>Bacteria</taxon>
        <taxon>Pseudomonadati</taxon>
        <taxon>Pseudomonadota</taxon>
        <taxon>Alphaproteobacteria</taxon>
        <taxon>Hyphomicrobiales</taxon>
        <taxon>Ahrensiaceae</taxon>
        <taxon>Oricola</taxon>
    </lineage>
</organism>
<dbReference type="GO" id="GO:0110154">
    <property type="term" value="P:RNA decapping"/>
    <property type="evidence" value="ECO:0007669"/>
    <property type="project" value="TreeGrafter"/>
</dbReference>
<proteinExistence type="predicted"/>
<evidence type="ECO:0000313" key="3">
    <source>
        <dbReference type="Proteomes" id="UP000509367"/>
    </source>
</evidence>
<sequence>MSLLYAIGDIHGRRDLLEPLLAAIDADAAARGTAMRIVFLGDVIDRGPESRQALDLVLETVRARPGSALVLGNHEEFMLRFLGDPADRARIARHWFANGGLTTLASYGFDAQDRIDTIAARFLRDFPGHVEALMQAEWMVAAGRYCLVHGGIDPALPLSAQDPGTTRWIRDEFLEHREPLEKIVVHGHTPTETLLPEIHPNRIAIDTGAFHSGHLTCAALDIDGNAPPRFLATDDRGAAVEVSEIDPLRLD</sequence>
<dbReference type="PANTHER" id="PTHR42850">
    <property type="entry name" value="METALLOPHOSPHOESTERASE"/>
    <property type="match status" value="1"/>
</dbReference>
<dbReference type="RefSeq" id="WP_175275587.1">
    <property type="nucleotide sequence ID" value="NZ_CP054836.1"/>
</dbReference>
<dbReference type="AlphaFoldDB" id="A0A6N1V9T4"/>
<dbReference type="GO" id="GO:0016791">
    <property type="term" value="F:phosphatase activity"/>
    <property type="evidence" value="ECO:0007669"/>
    <property type="project" value="TreeGrafter"/>
</dbReference>
<evidence type="ECO:0000313" key="2">
    <source>
        <dbReference type="EMBL" id="QKV17690.1"/>
    </source>
</evidence>
<reference evidence="2 3" key="1">
    <citation type="submission" date="2020-06" db="EMBL/GenBank/DDBJ databases">
        <title>Oricola thermophila sp. nov. isolated from a tidal sediments.</title>
        <authorList>
            <person name="Kwon K.K."/>
            <person name="Yang S.-H."/>
            <person name="Park M.-J."/>
        </authorList>
    </citation>
    <scope>NUCLEOTIDE SEQUENCE [LARGE SCALE GENOMIC DNA]</scope>
    <source>
        <strain evidence="2 3">MEBiC13590</strain>
    </source>
</reference>
<dbReference type="Proteomes" id="UP000509367">
    <property type="component" value="Chromosome"/>
</dbReference>